<dbReference type="InterPro" id="IPR007685">
    <property type="entry name" value="RelA_SpoT"/>
</dbReference>
<gene>
    <name evidence="3" type="ORF">ENS06_00215</name>
</gene>
<dbReference type="Pfam" id="PF13328">
    <property type="entry name" value="HD_4"/>
    <property type="match status" value="1"/>
</dbReference>
<dbReference type="InterPro" id="IPR012675">
    <property type="entry name" value="Beta-grasp_dom_sf"/>
</dbReference>
<proteinExistence type="inferred from homology"/>
<dbReference type="CDD" id="cd05399">
    <property type="entry name" value="NT_Rel-Spo_like"/>
    <property type="match status" value="1"/>
</dbReference>
<dbReference type="SMART" id="SM00954">
    <property type="entry name" value="RelA_SpoT"/>
    <property type="match status" value="1"/>
</dbReference>
<dbReference type="EMBL" id="DSTK01000004">
    <property type="protein sequence ID" value="HFK95730.1"/>
    <property type="molecule type" value="Genomic_DNA"/>
</dbReference>
<dbReference type="PROSITE" id="PS51880">
    <property type="entry name" value="TGS"/>
    <property type="match status" value="1"/>
</dbReference>
<dbReference type="InterPro" id="IPR012676">
    <property type="entry name" value="TGS-like"/>
</dbReference>
<dbReference type="SUPFAM" id="SSF81271">
    <property type="entry name" value="TGS-like"/>
    <property type="match status" value="1"/>
</dbReference>
<sequence length="728" mass="82230">MYQQLFTEEPGQFDVGIFRLRMEELLPPEDEKNALFFRALDFAEKLHAGQVRKSGSPYISHPCAVAHILAKEMGIRDPEILAAAILHDVIEDVPAVDYELIQQRFGTAVADLVDGCTKMTRLHLDRAVLKDLTHSKILQTASQRLGVLIVKLADRLHNLRTLHYLPKPKQQRIAQETVEIYAPLAAKLNIFPLKRELYHLALSYLYPKKSKKILNALRSLYAHPHVSEITERLREAFARKGMEVQIRSRVKGLGTYYDASKGTLRLNNADNRVDFTVVLPSDDVDACYCALGVVNTTLAPVPRSLRDFIANPKNNGYMSLHTRIHYKGENYLVKVRTAAMDAWATHGVLSQWNNPERITDAYLKEVSEFLRSVGEYGGPPPQRRNLIQLSEAEEVTVYTPHGDAHTFPIGSIVLDFAFKIHSDLGNHCMGAVVGGRRVPPTYRLKDGDTVRVIKAETAVPFDPDLERLCMTPKARNAIAREIARRRRNCAYRVGRDILLQELGHHGISQEALEGEEVPLILEVLNVKSLEDLFVLIGQDLLSPHAFLYYLQDVPKKPVPRGRIRPPEDEAHQRHVLTVEELDPAVHKFAGCCHPYPGESRLLATLSERGITFHRARCSDVMERHELPPHKLLDVIWAEDRPWSSPIAMWLKVFSSEKQALLPLLGTIPPGIEVRTLEGRFRKDTLQWASFQVVLGGYEEARRLFRCFPPGAVLVEKYGALNAAVDLGE</sequence>
<dbReference type="SMART" id="SM00471">
    <property type="entry name" value="HDc"/>
    <property type="match status" value="1"/>
</dbReference>
<dbReference type="PANTHER" id="PTHR21262">
    <property type="entry name" value="GUANOSINE-3',5'-BIS DIPHOSPHATE 3'-PYROPHOSPHOHYDROLASE"/>
    <property type="match status" value="1"/>
</dbReference>
<dbReference type="InterPro" id="IPR043519">
    <property type="entry name" value="NT_sf"/>
</dbReference>
<dbReference type="Pfam" id="PF04607">
    <property type="entry name" value="RelA_SpoT"/>
    <property type="match status" value="1"/>
</dbReference>
<dbReference type="CDD" id="cd00077">
    <property type="entry name" value="HDc"/>
    <property type="match status" value="1"/>
</dbReference>
<dbReference type="Gene3D" id="3.30.460.10">
    <property type="entry name" value="Beta Polymerase, domain 2"/>
    <property type="match status" value="1"/>
</dbReference>
<dbReference type="SUPFAM" id="SSF81301">
    <property type="entry name" value="Nucleotidyltransferase"/>
    <property type="match status" value="1"/>
</dbReference>
<dbReference type="InterPro" id="IPR004095">
    <property type="entry name" value="TGS"/>
</dbReference>
<reference evidence="3" key="1">
    <citation type="journal article" date="2020" name="mSystems">
        <title>Genome- and Community-Level Interaction Insights into Carbon Utilization and Element Cycling Functions of Hydrothermarchaeota in Hydrothermal Sediment.</title>
        <authorList>
            <person name="Zhou Z."/>
            <person name="Liu Y."/>
            <person name="Xu W."/>
            <person name="Pan J."/>
            <person name="Luo Z.H."/>
            <person name="Li M."/>
        </authorList>
    </citation>
    <scope>NUCLEOTIDE SEQUENCE [LARGE SCALE GENOMIC DNA]</scope>
    <source>
        <strain evidence="3">SpSt-456</strain>
    </source>
</reference>
<evidence type="ECO:0000313" key="3">
    <source>
        <dbReference type="EMBL" id="HFK95730.1"/>
    </source>
</evidence>
<comment type="similarity">
    <text evidence="1">Belongs to the RelA/SpoT family.</text>
</comment>
<keyword evidence="3" id="KW-0378">Hydrolase</keyword>
<dbReference type="Pfam" id="PF02824">
    <property type="entry name" value="TGS"/>
    <property type="match status" value="1"/>
</dbReference>
<dbReference type="SUPFAM" id="SSF109604">
    <property type="entry name" value="HD-domain/PDEase-like"/>
    <property type="match status" value="1"/>
</dbReference>
<accession>A0A831ZY10</accession>
<feature type="domain" description="TGS" evidence="2">
    <location>
        <begin position="393"/>
        <end position="454"/>
    </location>
</feature>
<dbReference type="Gene3D" id="3.10.20.30">
    <property type="match status" value="1"/>
</dbReference>
<organism evidence="3">
    <name type="scientific">Desulfacinum infernum</name>
    <dbReference type="NCBI Taxonomy" id="35837"/>
    <lineage>
        <taxon>Bacteria</taxon>
        <taxon>Pseudomonadati</taxon>
        <taxon>Thermodesulfobacteriota</taxon>
        <taxon>Syntrophobacteria</taxon>
        <taxon>Syntrophobacterales</taxon>
        <taxon>Syntrophobacteraceae</taxon>
        <taxon>Desulfacinum</taxon>
    </lineage>
</organism>
<dbReference type="GO" id="GO:0015969">
    <property type="term" value="P:guanosine tetraphosphate metabolic process"/>
    <property type="evidence" value="ECO:0007669"/>
    <property type="project" value="InterPro"/>
</dbReference>
<comment type="caution">
    <text evidence="3">The sequence shown here is derived from an EMBL/GenBank/DDBJ whole genome shotgun (WGS) entry which is preliminary data.</text>
</comment>
<dbReference type="FunFam" id="3.10.20.30:FF:000002">
    <property type="entry name" value="GTP pyrophosphokinase (RelA/SpoT)"/>
    <property type="match status" value="1"/>
</dbReference>
<name>A0A831ZY10_9BACT</name>
<dbReference type="GO" id="GO:0016787">
    <property type="term" value="F:hydrolase activity"/>
    <property type="evidence" value="ECO:0007669"/>
    <property type="project" value="UniProtKB-KW"/>
</dbReference>
<evidence type="ECO:0000256" key="1">
    <source>
        <dbReference type="ARBA" id="ARBA00007476"/>
    </source>
</evidence>
<dbReference type="GO" id="GO:0005886">
    <property type="term" value="C:plasma membrane"/>
    <property type="evidence" value="ECO:0007669"/>
    <property type="project" value="TreeGrafter"/>
</dbReference>
<evidence type="ECO:0000259" key="2">
    <source>
        <dbReference type="PROSITE" id="PS51880"/>
    </source>
</evidence>
<dbReference type="Gene3D" id="1.10.3210.10">
    <property type="entry name" value="Hypothetical protein af1432"/>
    <property type="match status" value="1"/>
</dbReference>
<dbReference type="AlphaFoldDB" id="A0A831ZY10"/>
<protein>
    <submittedName>
        <fullName evidence="3">Bifunctional (P)ppGpp synthetase/guanosine-3',5'-bis(Diphosphate) 3'-pyrophosphohydrolase</fullName>
    </submittedName>
</protein>
<dbReference type="PANTHER" id="PTHR21262:SF31">
    <property type="entry name" value="GTP PYROPHOSPHOKINASE"/>
    <property type="match status" value="1"/>
</dbReference>
<dbReference type="InterPro" id="IPR003607">
    <property type="entry name" value="HD/PDEase_dom"/>
</dbReference>